<evidence type="ECO:0000256" key="4">
    <source>
        <dbReference type="ARBA" id="ARBA00022547"/>
    </source>
</evidence>
<keyword evidence="8 12" id="KW-0406">Ion transport</keyword>
<keyword evidence="5 12" id="KW-0812">Transmembrane</keyword>
<evidence type="ECO:0000313" key="15">
    <source>
        <dbReference type="EMBL" id="QNS38382.1"/>
    </source>
</evidence>
<comment type="similarity">
    <text evidence="2 12">Belongs to the ATPase protein 8 family.</text>
</comment>
<dbReference type="PANTHER" id="PTHR39937:SF1">
    <property type="entry name" value="ATP SYNTHASE PROTEIN 8"/>
    <property type="match status" value="1"/>
</dbReference>
<name>A0A7H1DN40_CALVR</name>
<feature type="transmembrane region" description="Helical" evidence="14">
    <location>
        <begin position="6"/>
        <end position="24"/>
    </location>
</feature>
<keyword evidence="7 14" id="KW-1133">Transmembrane helix</keyword>
<evidence type="ECO:0000256" key="9">
    <source>
        <dbReference type="ARBA" id="ARBA00023128"/>
    </source>
</evidence>
<dbReference type="GO" id="GO:0045259">
    <property type="term" value="C:proton-transporting ATP synthase complex"/>
    <property type="evidence" value="ECO:0007669"/>
    <property type="project" value="UniProtKB-KW"/>
</dbReference>
<keyword evidence="11" id="KW-0066">ATP synthesis</keyword>
<feature type="compositionally biased region" description="Low complexity" evidence="13">
    <location>
        <begin position="38"/>
        <end position="48"/>
    </location>
</feature>
<evidence type="ECO:0000256" key="12">
    <source>
        <dbReference type="RuleBase" id="RU003661"/>
    </source>
</evidence>
<gene>
    <name evidence="15" type="primary">ATP8</name>
</gene>
<keyword evidence="10 14" id="KW-0472">Membrane</keyword>
<dbReference type="AlphaFoldDB" id="A0A7H1DN40"/>
<keyword evidence="6 12" id="KW-0375">Hydrogen ion transport</keyword>
<evidence type="ECO:0000256" key="6">
    <source>
        <dbReference type="ARBA" id="ARBA00022781"/>
    </source>
</evidence>
<evidence type="ECO:0000256" key="14">
    <source>
        <dbReference type="SAM" id="Phobius"/>
    </source>
</evidence>
<comment type="subcellular location">
    <subcellularLocation>
        <location evidence="1 12">Mitochondrion membrane</location>
        <topology evidence="1 12">Single-pass membrane protein</topology>
    </subcellularLocation>
</comment>
<geneLocation type="mitochondrion" evidence="15"/>
<dbReference type="PANTHER" id="PTHR39937">
    <property type="entry name" value="ATP SYNTHASE PROTEIN 8"/>
    <property type="match status" value="1"/>
</dbReference>
<proteinExistence type="inferred from homology"/>
<keyword evidence="3 12" id="KW-0813">Transport</keyword>
<dbReference type="GO" id="GO:0015986">
    <property type="term" value="P:proton motive force-driven ATP synthesis"/>
    <property type="evidence" value="ECO:0007669"/>
    <property type="project" value="InterPro"/>
</dbReference>
<dbReference type="InterPro" id="IPR050635">
    <property type="entry name" value="ATPase_protein_8"/>
</dbReference>
<evidence type="ECO:0000256" key="3">
    <source>
        <dbReference type="ARBA" id="ARBA00022448"/>
    </source>
</evidence>
<dbReference type="EMBL" id="MN356274">
    <property type="protein sequence ID" value="QNS38382.1"/>
    <property type="molecule type" value="Genomic_DNA"/>
</dbReference>
<dbReference type="InterPro" id="IPR001421">
    <property type="entry name" value="ATP8_metazoa"/>
</dbReference>
<dbReference type="GO" id="GO:0031966">
    <property type="term" value="C:mitochondrial membrane"/>
    <property type="evidence" value="ECO:0007669"/>
    <property type="project" value="UniProtKB-SubCell"/>
</dbReference>
<evidence type="ECO:0000256" key="11">
    <source>
        <dbReference type="ARBA" id="ARBA00023310"/>
    </source>
</evidence>
<organism evidence="15">
    <name type="scientific">Calyptomena viridis</name>
    <name type="common">Lesser green broadbill</name>
    <dbReference type="NCBI Taxonomy" id="135972"/>
    <lineage>
        <taxon>Eukaryota</taxon>
        <taxon>Metazoa</taxon>
        <taxon>Chordata</taxon>
        <taxon>Craniata</taxon>
        <taxon>Vertebrata</taxon>
        <taxon>Euteleostomi</taxon>
        <taxon>Archelosauria</taxon>
        <taxon>Archosauria</taxon>
        <taxon>Dinosauria</taxon>
        <taxon>Saurischia</taxon>
        <taxon>Theropoda</taxon>
        <taxon>Coelurosauria</taxon>
        <taxon>Aves</taxon>
        <taxon>Neognathae</taxon>
        <taxon>Neoaves</taxon>
        <taxon>Telluraves</taxon>
        <taxon>Australaves</taxon>
        <taxon>Passeriformes</taxon>
        <taxon>Eurylaimidae</taxon>
        <taxon>Calyptomena</taxon>
    </lineage>
</organism>
<feature type="region of interest" description="Disordered" evidence="13">
    <location>
        <begin position="38"/>
        <end position="57"/>
    </location>
</feature>
<reference evidence="15" key="1">
    <citation type="submission" date="2019-08" db="EMBL/GenBank/DDBJ databases">
        <title>Densely sampling genomes across the diversity of birds increases power of comparative genomics analyses.</title>
        <authorList>
            <consortium name="B10K project Consortium"/>
            <person name="Feng S."/>
            <person name="Stiller J."/>
            <person name="Andreu-Sanchez S."/>
            <person name="Margaryan A."/>
            <person name="Chen W."/>
            <person name="Paten B."/>
            <person name="Zhang G."/>
        </authorList>
    </citation>
    <scope>NUCLEOTIDE SEQUENCE</scope>
</reference>
<protein>
    <recommendedName>
        <fullName evidence="12">ATP synthase complex subunit 8</fullName>
    </recommendedName>
</protein>
<keyword evidence="4 12" id="KW-0138">CF(0)</keyword>
<sequence>MPQLNPNPWFLIMFMSWLTFLIILQPKLLTFSSTNTMHTKTPTTKTTKLSPWNWPWT</sequence>
<evidence type="ECO:0000256" key="5">
    <source>
        <dbReference type="ARBA" id="ARBA00022692"/>
    </source>
</evidence>
<keyword evidence="9 12" id="KW-0496">Mitochondrion</keyword>
<evidence type="ECO:0000256" key="8">
    <source>
        <dbReference type="ARBA" id="ARBA00023065"/>
    </source>
</evidence>
<evidence type="ECO:0000256" key="13">
    <source>
        <dbReference type="SAM" id="MobiDB-lite"/>
    </source>
</evidence>
<evidence type="ECO:0000256" key="1">
    <source>
        <dbReference type="ARBA" id="ARBA00004304"/>
    </source>
</evidence>
<accession>A0A7H1DN40</accession>
<evidence type="ECO:0000256" key="2">
    <source>
        <dbReference type="ARBA" id="ARBA00008892"/>
    </source>
</evidence>
<evidence type="ECO:0000256" key="10">
    <source>
        <dbReference type="ARBA" id="ARBA00023136"/>
    </source>
</evidence>
<dbReference type="GO" id="GO:0015078">
    <property type="term" value="F:proton transmembrane transporter activity"/>
    <property type="evidence" value="ECO:0007669"/>
    <property type="project" value="InterPro"/>
</dbReference>
<evidence type="ECO:0000256" key="7">
    <source>
        <dbReference type="ARBA" id="ARBA00022989"/>
    </source>
</evidence>
<dbReference type="Pfam" id="PF00895">
    <property type="entry name" value="ATP-synt_8"/>
    <property type="match status" value="1"/>
</dbReference>